<accession>A0A4Q9PKT7</accession>
<reference evidence="1 2" key="1">
    <citation type="submission" date="2019-01" db="EMBL/GenBank/DDBJ databases">
        <title>Draft genome sequences of three monokaryotic isolates of the white-rot basidiomycete fungus Dichomitus squalens.</title>
        <authorList>
            <consortium name="DOE Joint Genome Institute"/>
            <person name="Lopez S.C."/>
            <person name="Andreopoulos B."/>
            <person name="Pangilinan J."/>
            <person name="Lipzen A."/>
            <person name="Riley R."/>
            <person name="Ahrendt S."/>
            <person name="Ng V."/>
            <person name="Barry K."/>
            <person name="Daum C."/>
            <person name="Grigoriev I.V."/>
            <person name="Hilden K.S."/>
            <person name="Makela M.R."/>
            <person name="de Vries R.P."/>
        </authorList>
    </citation>
    <scope>NUCLEOTIDE SEQUENCE [LARGE SCALE GENOMIC DNA]</scope>
    <source>
        <strain evidence="1 2">CBS 464.89</strain>
    </source>
</reference>
<protein>
    <submittedName>
        <fullName evidence="1">Uncharacterized protein</fullName>
    </submittedName>
</protein>
<sequence>MCRKTVNQGGSNVVLSRLRIRLPLISCLKDSSSKFNSGTEPEVPLQSLFARYQSLRGQRSRLSFHDFSCKEDLASRRPTAASLASPDGDDAGVDGTSCICWVATNVNGVEMCAIGAGVKPKGTAKSRLVACVSWCFQSSHDSDCYCNRSSV</sequence>
<name>A0A4Q9PKT7_9APHY</name>
<dbReference type="Proteomes" id="UP000292082">
    <property type="component" value="Unassembled WGS sequence"/>
</dbReference>
<evidence type="ECO:0000313" key="1">
    <source>
        <dbReference type="EMBL" id="TBU54744.1"/>
    </source>
</evidence>
<evidence type="ECO:0000313" key="2">
    <source>
        <dbReference type="Proteomes" id="UP000292082"/>
    </source>
</evidence>
<proteinExistence type="predicted"/>
<gene>
    <name evidence="1" type="ORF">BD310DRAFT_935209</name>
</gene>
<keyword evidence="2" id="KW-1185">Reference proteome</keyword>
<dbReference type="AlphaFoldDB" id="A0A4Q9PKT7"/>
<dbReference type="EMBL" id="ML145182">
    <property type="protein sequence ID" value="TBU54744.1"/>
    <property type="molecule type" value="Genomic_DNA"/>
</dbReference>
<organism evidence="1 2">
    <name type="scientific">Dichomitus squalens</name>
    <dbReference type="NCBI Taxonomy" id="114155"/>
    <lineage>
        <taxon>Eukaryota</taxon>
        <taxon>Fungi</taxon>
        <taxon>Dikarya</taxon>
        <taxon>Basidiomycota</taxon>
        <taxon>Agaricomycotina</taxon>
        <taxon>Agaricomycetes</taxon>
        <taxon>Polyporales</taxon>
        <taxon>Polyporaceae</taxon>
        <taxon>Dichomitus</taxon>
    </lineage>
</organism>